<dbReference type="InterPro" id="IPR011335">
    <property type="entry name" value="Restrct_endonuc-II-like"/>
</dbReference>
<dbReference type="Gene3D" id="1.10.720.30">
    <property type="entry name" value="SAP domain"/>
    <property type="match status" value="1"/>
</dbReference>
<feature type="domain" description="SAP" evidence="1">
    <location>
        <begin position="109"/>
        <end position="143"/>
    </location>
</feature>
<keyword evidence="3" id="KW-1185">Reference proteome</keyword>
<dbReference type="Pfam" id="PF02037">
    <property type="entry name" value="SAP"/>
    <property type="match status" value="1"/>
</dbReference>
<dbReference type="SUPFAM" id="SSF52980">
    <property type="entry name" value="Restriction endonuclease-like"/>
    <property type="match status" value="1"/>
</dbReference>
<dbReference type="PANTHER" id="PTHR47526">
    <property type="entry name" value="ATP-DEPENDENT DNA HELICASE"/>
    <property type="match status" value="1"/>
</dbReference>
<dbReference type="Proteomes" id="UP000507470">
    <property type="component" value="Unassembled WGS sequence"/>
</dbReference>
<dbReference type="EMBL" id="CACVKT020009030">
    <property type="protein sequence ID" value="CAC5419426.1"/>
    <property type="molecule type" value="Genomic_DNA"/>
</dbReference>
<organism evidence="2 3">
    <name type="scientific">Mytilus coruscus</name>
    <name type="common">Sea mussel</name>
    <dbReference type="NCBI Taxonomy" id="42192"/>
    <lineage>
        <taxon>Eukaryota</taxon>
        <taxon>Metazoa</taxon>
        <taxon>Spiralia</taxon>
        <taxon>Lophotrochozoa</taxon>
        <taxon>Mollusca</taxon>
        <taxon>Bivalvia</taxon>
        <taxon>Autobranchia</taxon>
        <taxon>Pteriomorphia</taxon>
        <taxon>Mytilida</taxon>
        <taxon>Mytiloidea</taxon>
        <taxon>Mytilidae</taxon>
        <taxon>Mytilinae</taxon>
        <taxon>Mytilus</taxon>
    </lineage>
</organism>
<dbReference type="InterPro" id="IPR003034">
    <property type="entry name" value="SAP_dom"/>
</dbReference>
<gene>
    <name evidence="2" type="ORF">MCOR_51768</name>
</gene>
<dbReference type="InterPro" id="IPR011604">
    <property type="entry name" value="PDDEXK-like_dom_sf"/>
</dbReference>
<protein>
    <recommendedName>
        <fullName evidence="1">SAP domain-containing protein</fullName>
    </recommendedName>
</protein>
<dbReference type="Gene3D" id="3.90.320.10">
    <property type="match status" value="1"/>
</dbReference>
<evidence type="ECO:0000313" key="3">
    <source>
        <dbReference type="Proteomes" id="UP000507470"/>
    </source>
</evidence>
<dbReference type="SMART" id="SM00513">
    <property type="entry name" value="SAP"/>
    <property type="match status" value="1"/>
</dbReference>
<dbReference type="AlphaFoldDB" id="A0A6J8EHI8"/>
<evidence type="ECO:0000313" key="2">
    <source>
        <dbReference type="EMBL" id="CAC5419426.1"/>
    </source>
</evidence>
<reference evidence="2 3" key="1">
    <citation type="submission" date="2020-06" db="EMBL/GenBank/DDBJ databases">
        <authorList>
            <person name="Li R."/>
            <person name="Bekaert M."/>
        </authorList>
    </citation>
    <scope>NUCLEOTIDE SEQUENCE [LARGE SCALE GENOMIC DNA]</scope>
    <source>
        <strain evidence="3">wild</strain>
    </source>
</reference>
<name>A0A6J8EHI8_MYTCO</name>
<dbReference type="PANTHER" id="PTHR47526:SF3">
    <property type="entry name" value="PHD-TYPE DOMAIN-CONTAINING PROTEIN"/>
    <property type="match status" value="1"/>
</dbReference>
<accession>A0A6J8EHI8</accession>
<dbReference type="CDD" id="cd22343">
    <property type="entry name" value="PDDEXK_lambda_exonuclease-like"/>
    <property type="match status" value="1"/>
</dbReference>
<dbReference type="GO" id="GO:0006281">
    <property type="term" value="P:DNA repair"/>
    <property type="evidence" value="ECO:0007669"/>
    <property type="project" value="UniProtKB-ARBA"/>
</dbReference>
<dbReference type="InterPro" id="IPR019080">
    <property type="entry name" value="YqaJ_viral_recombinase"/>
</dbReference>
<dbReference type="OrthoDB" id="7387685at2759"/>
<proteinExistence type="predicted"/>
<dbReference type="Pfam" id="PF09588">
    <property type="entry name" value="YqaJ"/>
    <property type="match status" value="1"/>
</dbReference>
<dbReference type="SUPFAM" id="SSF68906">
    <property type="entry name" value="SAP domain"/>
    <property type="match status" value="1"/>
</dbReference>
<dbReference type="InterPro" id="IPR036361">
    <property type="entry name" value="SAP_dom_sf"/>
</dbReference>
<sequence>MTDQLSTISRDSILPLLERYAVLLYHRTSESNSVNEAREVFLTHKGRSIESVPPTLEALYQHAKRSVYQAGLILIQCLLLQPGLPSPDLVMSSDSESEYQEEQLSLTELSKWKVPDLKDWLEKRKLNKSGLKDTLVKRVYRAMSNGDSDCSEEESVPVISIDLVSHPWKPLDCADIPEISTKDVDSYFMYHKNPTTRESTNFERQMKKANRLCNEGFIRNIEYNPIIQGSEHNYFRSKCIPSMKQIVQIGDTGKTAKYYSLHISTIKVTGLIVSAFCNCKAGGAGLCAHVDAVKSLQYGRKNEAIAIRDYTRSHLKTCDDVRIESCGLLVNPTFLYLGANIDGLVVCSKCGTGIVEVKCPYGSDVNDKTWRNMLPIECGKDKIFFYTERDSKLYLDENHNYMYQVQGQLALYELDWAHFVVWTKKGIHAQSIYFSQTIWDEMLPKLKNFYVSGIVPELFTGRVRRGKSLY</sequence>
<evidence type="ECO:0000259" key="1">
    <source>
        <dbReference type="SMART" id="SM00513"/>
    </source>
</evidence>